<evidence type="ECO:0000313" key="2">
    <source>
        <dbReference type="Proteomes" id="UP001497535"/>
    </source>
</evidence>
<gene>
    <name evidence="1" type="ORF">MENTE1834_LOCUS25719</name>
</gene>
<accession>A0ACB0ZHW2</accession>
<comment type="caution">
    <text evidence="1">The sequence shown here is derived from an EMBL/GenBank/DDBJ whole genome shotgun (WGS) entry which is preliminary data.</text>
</comment>
<dbReference type="EMBL" id="CAVMJV010000036">
    <property type="protein sequence ID" value="CAK5078649.1"/>
    <property type="molecule type" value="Genomic_DNA"/>
</dbReference>
<keyword evidence="2" id="KW-1185">Reference proteome</keyword>
<name>A0ACB0ZHW2_MELEN</name>
<reference evidence="1" key="1">
    <citation type="submission" date="2023-11" db="EMBL/GenBank/DDBJ databases">
        <authorList>
            <person name="Poullet M."/>
        </authorList>
    </citation>
    <scope>NUCLEOTIDE SEQUENCE</scope>
    <source>
        <strain evidence="1">E1834</strain>
    </source>
</reference>
<sequence length="83" mass="9131">MSPSIKICLLFIFATLVINSQQQCVPKGGNCVNKFCCGDLLCFKWGNGHQCHTCKKKGTSCNPTALQNDFCCNVCDYKNKACT</sequence>
<organism evidence="1 2">
    <name type="scientific">Meloidogyne enterolobii</name>
    <name type="common">Root-knot nematode worm</name>
    <name type="synonym">Meloidogyne mayaguensis</name>
    <dbReference type="NCBI Taxonomy" id="390850"/>
    <lineage>
        <taxon>Eukaryota</taxon>
        <taxon>Metazoa</taxon>
        <taxon>Ecdysozoa</taxon>
        <taxon>Nematoda</taxon>
        <taxon>Chromadorea</taxon>
        <taxon>Rhabditida</taxon>
        <taxon>Tylenchina</taxon>
        <taxon>Tylenchomorpha</taxon>
        <taxon>Tylenchoidea</taxon>
        <taxon>Meloidogynidae</taxon>
        <taxon>Meloidogyninae</taxon>
        <taxon>Meloidogyne</taxon>
    </lineage>
</organism>
<dbReference type="Proteomes" id="UP001497535">
    <property type="component" value="Unassembled WGS sequence"/>
</dbReference>
<proteinExistence type="predicted"/>
<protein>
    <submittedName>
        <fullName evidence="1">Uncharacterized protein</fullName>
    </submittedName>
</protein>
<evidence type="ECO:0000313" key="1">
    <source>
        <dbReference type="EMBL" id="CAK5078649.1"/>
    </source>
</evidence>